<dbReference type="Proteomes" id="UP000001514">
    <property type="component" value="Unassembled WGS sequence"/>
</dbReference>
<dbReference type="InterPro" id="IPR021940">
    <property type="entry name" value="CER1-like_C"/>
</dbReference>
<evidence type="ECO:0000256" key="4">
    <source>
        <dbReference type="ARBA" id="ARBA00022989"/>
    </source>
</evidence>
<dbReference type="GO" id="GO:0016491">
    <property type="term" value="F:oxidoreductase activity"/>
    <property type="evidence" value="ECO:0007669"/>
    <property type="project" value="InterPro"/>
</dbReference>
<dbReference type="InterPro" id="IPR050307">
    <property type="entry name" value="Sterol_Desaturase_Related"/>
</dbReference>
<reference evidence="9 10" key="1">
    <citation type="journal article" date="2011" name="Science">
        <title>The Selaginella genome identifies genetic changes associated with the evolution of vascular plants.</title>
        <authorList>
            <person name="Banks J.A."/>
            <person name="Nishiyama T."/>
            <person name="Hasebe M."/>
            <person name="Bowman J.L."/>
            <person name="Gribskov M."/>
            <person name="dePamphilis C."/>
            <person name="Albert V.A."/>
            <person name="Aono N."/>
            <person name="Aoyama T."/>
            <person name="Ambrose B.A."/>
            <person name="Ashton N.W."/>
            <person name="Axtell M.J."/>
            <person name="Barker E."/>
            <person name="Barker M.S."/>
            <person name="Bennetzen J.L."/>
            <person name="Bonawitz N.D."/>
            <person name="Chapple C."/>
            <person name="Cheng C."/>
            <person name="Correa L.G."/>
            <person name="Dacre M."/>
            <person name="DeBarry J."/>
            <person name="Dreyer I."/>
            <person name="Elias M."/>
            <person name="Engstrom E.M."/>
            <person name="Estelle M."/>
            <person name="Feng L."/>
            <person name="Finet C."/>
            <person name="Floyd S.K."/>
            <person name="Frommer W.B."/>
            <person name="Fujita T."/>
            <person name="Gramzow L."/>
            <person name="Gutensohn M."/>
            <person name="Harholt J."/>
            <person name="Hattori M."/>
            <person name="Heyl A."/>
            <person name="Hirai T."/>
            <person name="Hiwatashi Y."/>
            <person name="Ishikawa M."/>
            <person name="Iwata M."/>
            <person name="Karol K.G."/>
            <person name="Koehler B."/>
            <person name="Kolukisaoglu U."/>
            <person name="Kubo M."/>
            <person name="Kurata T."/>
            <person name="Lalonde S."/>
            <person name="Li K."/>
            <person name="Li Y."/>
            <person name="Litt A."/>
            <person name="Lyons E."/>
            <person name="Manning G."/>
            <person name="Maruyama T."/>
            <person name="Michael T.P."/>
            <person name="Mikami K."/>
            <person name="Miyazaki S."/>
            <person name="Morinaga S."/>
            <person name="Murata T."/>
            <person name="Mueller-Roeber B."/>
            <person name="Nelson D.R."/>
            <person name="Obara M."/>
            <person name="Oguri Y."/>
            <person name="Olmstead R.G."/>
            <person name="Onodera N."/>
            <person name="Petersen B.L."/>
            <person name="Pils B."/>
            <person name="Prigge M."/>
            <person name="Rensing S.A."/>
            <person name="Riano-Pachon D.M."/>
            <person name="Roberts A.W."/>
            <person name="Sato Y."/>
            <person name="Scheller H.V."/>
            <person name="Schulz B."/>
            <person name="Schulz C."/>
            <person name="Shakirov E.V."/>
            <person name="Shibagaki N."/>
            <person name="Shinohara N."/>
            <person name="Shippen D.E."/>
            <person name="Soerensen I."/>
            <person name="Sotooka R."/>
            <person name="Sugimoto N."/>
            <person name="Sugita M."/>
            <person name="Sumikawa N."/>
            <person name="Tanurdzic M."/>
            <person name="Theissen G."/>
            <person name="Ulvskov P."/>
            <person name="Wakazuki S."/>
            <person name="Weng J.K."/>
            <person name="Willats W.W."/>
            <person name="Wipf D."/>
            <person name="Wolf P.G."/>
            <person name="Yang L."/>
            <person name="Zimmer A.D."/>
            <person name="Zhu Q."/>
            <person name="Mitros T."/>
            <person name="Hellsten U."/>
            <person name="Loque D."/>
            <person name="Otillar R."/>
            <person name="Salamov A."/>
            <person name="Schmutz J."/>
            <person name="Shapiro H."/>
            <person name="Lindquist E."/>
            <person name="Lucas S."/>
            <person name="Rokhsar D."/>
            <person name="Grigoriev I.V."/>
        </authorList>
    </citation>
    <scope>NUCLEOTIDE SEQUENCE [LARGE SCALE GENOMIC DNA]</scope>
</reference>
<feature type="transmembrane region" description="Helical" evidence="6">
    <location>
        <begin position="184"/>
        <end position="207"/>
    </location>
</feature>
<dbReference type="STRING" id="88036.D8T1Q0"/>
<evidence type="ECO:0000313" key="9">
    <source>
        <dbReference type="EMBL" id="EFJ09426.1"/>
    </source>
</evidence>
<dbReference type="HOGENOM" id="CLU_017842_1_0_1"/>
<evidence type="ECO:0000259" key="8">
    <source>
        <dbReference type="Pfam" id="PF12076"/>
    </source>
</evidence>
<evidence type="ECO:0000256" key="2">
    <source>
        <dbReference type="ARBA" id="ARBA00009324"/>
    </source>
</evidence>
<keyword evidence="10" id="KW-1185">Reference proteome</keyword>
<feature type="transmembrane region" description="Helical" evidence="6">
    <location>
        <begin position="326"/>
        <end position="345"/>
    </location>
</feature>
<evidence type="ECO:0000256" key="6">
    <source>
        <dbReference type="SAM" id="Phobius"/>
    </source>
</evidence>
<gene>
    <name evidence="9" type="primary">CER1-2</name>
    <name evidence="9" type="ORF">SELMODRAFT_129942</name>
</gene>
<keyword evidence="4 6" id="KW-1133">Transmembrane helix</keyword>
<dbReference type="EMBL" id="GL377663">
    <property type="protein sequence ID" value="EFJ09426.1"/>
    <property type="molecule type" value="Genomic_DNA"/>
</dbReference>
<dbReference type="Pfam" id="PF12076">
    <property type="entry name" value="CER1-like_C"/>
    <property type="match status" value="1"/>
</dbReference>
<keyword evidence="5 6" id="KW-0472">Membrane</keyword>
<dbReference type="Pfam" id="PF04116">
    <property type="entry name" value="FA_hydroxylase"/>
    <property type="match status" value="1"/>
</dbReference>
<feature type="domain" description="Very-long-chain aldehyde decarbonylase CER1-like C-terminal" evidence="8">
    <location>
        <begin position="452"/>
        <end position="619"/>
    </location>
</feature>
<dbReference type="Gramene" id="EFJ09426">
    <property type="protein sequence ID" value="EFJ09426"/>
    <property type="gene ID" value="SELMODRAFT_129942"/>
</dbReference>
<sequence>MAINPGLLTHWPWERLGSFKYLLYLPLVANAVRSAMTPEGRSRDNFSLHILVLAALRYIQGQLWITVTSVHDIVKKHQVQTKGMKFDQLDRERDWEDFILLQALMLLAYQFSPLCLPNHAVWDWRGLVITILWHLGPVEFLYYWFHRALHHHSLYRRYHSHHHLSFVTQAVTGNVHPFAEHLSYAVLFGSTLIVNLFLGTASLALIYSYMLWFDFMNYIGHCNWEFMPSWMFQALPLLKYLVYTPSFHSLHHTQVHTNFCLFVPLYDYIYGTVDKTSDQLHLAARQGTLTELVDFVFLTHPTDPLSVFHLSFGIPSFAAQPYCRKWYIWLLYPLALPAMLLLWAFGSPFTVEEHTVDKVLAQTWAIPRFSFHFGMTSEIGSLNALIERAILAAQDKGAKFICLGIHNKDEHLNASGALFLKNHPGLSIKVVDGSTLTSAIVLDKLPKDASEVFLVGVEHKVGRAIANYLCRHRATEVLAKSSSYAFESLKKSVPQESQHKLLDVTCWNLQAWIVGEPLRAMEQLHAPSGACFYQFTEEAMEETRPDCSYAKLPAMRLPPEYKGIRACEGSMPRGVVQASHAGGILATMENWNHHEVGNTIDVDKIDAVMRAAVNRGFVPYY</sequence>
<dbReference type="AlphaFoldDB" id="D8T1Q0"/>
<evidence type="ECO:0000259" key="7">
    <source>
        <dbReference type="Pfam" id="PF04116"/>
    </source>
</evidence>
<dbReference type="InParanoid" id="D8T1Q0"/>
<dbReference type="GO" id="GO:0016020">
    <property type="term" value="C:membrane"/>
    <property type="evidence" value="ECO:0007669"/>
    <property type="project" value="UniProtKB-SubCell"/>
</dbReference>
<dbReference type="GO" id="GO:0008610">
    <property type="term" value="P:lipid biosynthetic process"/>
    <property type="evidence" value="ECO:0007669"/>
    <property type="project" value="InterPro"/>
</dbReference>
<dbReference type="PANTHER" id="PTHR11863">
    <property type="entry name" value="STEROL DESATURASE"/>
    <property type="match status" value="1"/>
</dbReference>
<evidence type="ECO:0000313" key="10">
    <source>
        <dbReference type="Proteomes" id="UP000001514"/>
    </source>
</evidence>
<comment type="similarity">
    <text evidence="2">Belongs to the sterol desaturase family.</text>
</comment>
<feature type="domain" description="Fatty acid hydroxylase" evidence="7">
    <location>
        <begin position="138"/>
        <end position="272"/>
    </location>
</feature>
<protein>
    <submittedName>
        <fullName evidence="9">Uncharacterized protein CER1-2</fullName>
    </submittedName>
</protein>
<dbReference type="GO" id="GO:0005506">
    <property type="term" value="F:iron ion binding"/>
    <property type="evidence" value="ECO:0007669"/>
    <property type="project" value="InterPro"/>
</dbReference>
<accession>D8T1Q0</accession>
<dbReference type="KEGG" id="smo:SELMODRAFT_129942"/>
<dbReference type="eggNOG" id="ENOG502QR3T">
    <property type="taxonomic scope" value="Eukaryota"/>
</dbReference>
<evidence type="ECO:0000256" key="1">
    <source>
        <dbReference type="ARBA" id="ARBA00004141"/>
    </source>
</evidence>
<name>D8T1Q0_SELML</name>
<proteinExistence type="inferred from homology"/>
<dbReference type="FunCoup" id="D8T1Q0">
    <property type="interactions" value="144"/>
</dbReference>
<organism evidence="10">
    <name type="scientific">Selaginella moellendorffii</name>
    <name type="common">Spikemoss</name>
    <dbReference type="NCBI Taxonomy" id="88036"/>
    <lineage>
        <taxon>Eukaryota</taxon>
        <taxon>Viridiplantae</taxon>
        <taxon>Streptophyta</taxon>
        <taxon>Embryophyta</taxon>
        <taxon>Tracheophyta</taxon>
        <taxon>Lycopodiopsida</taxon>
        <taxon>Selaginellales</taxon>
        <taxon>Selaginellaceae</taxon>
        <taxon>Selaginella</taxon>
    </lineage>
</organism>
<dbReference type="InterPro" id="IPR006694">
    <property type="entry name" value="Fatty_acid_hydroxylase"/>
</dbReference>
<evidence type="ECO:0000256" key="3">
    <source>
        <dbReference type="ARBA" id="ARBA00022692"/>
    </source>
</evidence>
<keyword evidence="3 6" id="KW-0812">Transmembrane</keyword>
<comment type="subcellular location">
    <subcellularLocation>
        <location evidence="1">Membrane</location>
        <topology evidence="1">Multi-pass membrane protein</topology>
    </subcellularLocation>
</comment>
<evidence type="ECO:0000256" key="5">
    <source>
        <dbReference type="ARBA" id="ARBA00023136"/>
    </source>
</evidence>
<dbReference type="OMA" id="PRMIRNN"/>